<dbReference type="InterPro" id="IPR002885">
    <property type="entry name" value="PPR_rpt"/>
</dbReference>
<dbReference type="Pfam" id="PF13812">
    <property type="entry name" value="PPR_3"/>
    <property type="match status" value="1"/>
</dbReference>
<organism evidence="4 5">
    <name type="scientific">Cuscuta epithymum</name>
    <dbReference type="NCBI Taxonomy" id="186058"/>
    <lineage>
        <taxon>Eukaryota</taxon>
        <taxon>Viridiplantae</taxon>
        <taxon>Streptophyta</taxon>
        <taxon>Embryophyta</taxon>
        <taxon>Tracheophyta</taxon>
        <taxon>Spermatophyta</taxon>
        <taxon>Magnoliopsida</taxon>
        <taxon>eudicotyledons</taxon>
        <taxon>Gunneridae</taxon>
        <taxon>Pentapetalae</taxon>
        <taxon>asterids</taxon>
        <taxon>lamiids</taxon>
        <taxon>Solanales</taxon>
        <taxon>Convolvulaceae</taxon>
        <taxon>Cuscuteae</taxon>
        <taxon>Cuscuta</taxon>
        <taxon>Cuscuta subgen. Cuscuta</taxon>
    </lineage>
</organism>
<evidence type="ECO:0008006" key="6">
    <source>
        <dbReference type="Google" id="ProtNLM"/>
    </source>
</evidence>
<name>A0AAV0FJU2_9ASTE</name>
<dbReference type="Gene3D" id="1.25.40.10">
    <property type="entry name" value="Tetratricopeptide repeat domain"/>
    <property type="match status" value="1"/>
</dbReference>
<sequence>MLHSWCSIECSIVGARLKAIPEYECIDCFTMDKLLWSVSVHATVSGSFPRAEQSSTSCTERNSSHSNNLWRIGNRRGERTFLKAQSHSTRFYHRPLPKNLRYPRRPKLPPDLDFGYRGVIENDYRSPPNPTQGDTPYEIIATQDHPRDNPISNDDDNLEEEGEEQQRNHELESGDGIEWESDEIDAISSLFRGRIPQKPGNLERKRPLPLPLPHKIRPIGLPSPKRFPATNNVSSARKSMTNRLYKEPSFLLRLAKDIKCLSAEENVSVVLRKWAPFLRKGSLSLTIRELGHFGLPARALQTFCWAQKHPHLFPDDRILASTIEVLARSQELKIPVDLNKFISLSSLSVFEALLRGCIKGGSSKLALKFLLSANDRRRMLDTGVYAKLILEFGKNSDTNSTMILQLLEDLAERDDLDLKPQDCTAIMKVCSQLGKFELVEQLYNWFKMTGRDPSVVMYTTLIHSHYLSNRYRESLAVVWEMEAANCLFDLPAYRVVIKLFVALNDLSRASRYFSKLKEAGFAPTFDIYRDMIKIYTSSGRLAKCQEISREAQMAGFKWGKKIMRLQQKQ</sequence>
<feature type="region of interest" description="Disordered" evidence="3">
    <location>
        <begin position="142"/>
        <end position="178"/>
    </location>
</feature>
<dbReference type="Proteomes" id="UP001152523">
    <property type="component" value="Unassembled WGS sequence"/>
</dbReference>
<feature type="repeat" description="PPR" evidence="2">
    <location>
        <begin position="489"/>
        <end position="523"/>
    </location>
</feature>
<dbReference type="PROSITE" id="PS51375">
    <property type="entry name" value="PPR"/>
    <property type="match status" value="1"/>
</dbReference>
<protein>
    <recommendedName>
        <fullName evidence="6">Pentatricopeptide repeat-containing protein</fullName>
    </recommendedName>
</protein>
<evidence type="ECO:0000313" key="4">
    <source>
        <dbReference type="EMBL" id="CAH9135674.1"/>
    </source>
</evidence>
<feature type="compositionally biased region" description="Acidic residues" evidence="3">
    <location>
        <begin position="153"/>
        <end position="163"/>
    </location>
</feature>
<dbReference type="PANTHER" id="PTHR47930">
    <property type="entry name" value="YALI0C12947P"/>
    <property type="match status" value="1"/>
</dbReference>
<evidence type="ECO:0000313" key="5">
    <source>
        <dbReference type="Proteomes" id="UP001152523"/>
    </source>
</evidence>
<dbReference type="AlphaFoldDB" id="A0AAV0FJU2"/>
<keyword evidence="1" id="KW-0677">Repeat</keyword>
<dbReference type="EMBL" id="CAMAPF010000990">
    <property type="protein sequence ID" value="CAH9135674.1"/>
    <property type="molecule type" value="Genomic_DNA"/>
</dbReference>
<dbReference type="PANTHER" id="PTHR47930:SF2">
    <property type="entry name" value="PENTATRICOPEPTIDE REPEAT PROTEIN (AFU_ORTHOLOGUE AFUA_8G04250)"/>
    <property type="match status" value="1"/>
</dbReference>
<accession>A0AAV0FJU2</accession>
<reference evidence="4" key="1">
    <citation type="submission" date="2022-07" db="EMBL/GenBank/DDBJ databases">
        <authorList>
            <person name="Macas J."/>
            <person name="Novak P."/>
            <person name="Neumann P."/>
        </authorList>
    </citation>
    <scope>NUCLEOTIDE SEQUENCE</scope>
</reference>
<evidence type="ECO:0000256" key="2">
    <source>
        <dbReference type="PROSITE-ProRule" id="PRU00708"/>
    </source>
</evidence>
<comment type="caution">
    <text evidence="4">The sequence shown here is derived from an EMBL/GenBank/DDBJ whole genome shotgun (WGS) entry which is preliminary data.</text>
</comment>
<evidence type="ECO:0000256" key="3">
    <source>
        <dbReference type="SAM" id="MobiDB-lite"/>
    </source>
</evidence>
<proteinExistence type="predicted"/>
<keyword evidence="5" id="KW-1185">Reference proteome</keyword>
<evidence type="ECO:0000256" key="1">
    <source>
        <dbReference type="ARBA" id="ARBA00022737"/>
    </source>
</evidence>
<gene>
    <name evidence="4" type="ORF">CEPIT_LOCUS34693</name>
</gene>
<dbReference type="InterPro" id="IPR011990">
    <property type="entry name" value="TPR-like_helical_dom_sf"/>
</dbReference>